<evidence type="ECO:0000313" key="4">
    <source>
        <dbReference type="Proteomes" id="UP000744769"/>
    </source>
</evidence>
<name>A0A967AYS9_9MICO</name>
<dbReference type="RefSeq" id="WP_166195286.1">
    <property type="nucleotide sequence ID" value="NZ_JAAOIV010000004.1"/>
</dbReference>
<feature type="transmembrane region" description="Helical" evidence="1">
    <location>
        <begin position="43"/>
        <end position="60"/>
    </location>
</feature>
<keyword evidence="1" id="KW-0472">Membrane</keyword>
<keyword evidence="1" id="KW-1133">Transmembrane helix</keyword>
<dbReference type="Pfam" id="PF01478">
    <property type="entry name" value="Peptidase_A24"/>
    <property type="match status" value="1"/>
</dbReference>
<proteinExistence type="predicted"/>
<feature type="transmembrane region" description="Helical" evidence="1">
    <location>
        <begin position="95"/>
        <end position="111"/>
    </location>
</feature>
<keyword evidence="1" id="KW-0812">Transmembrane</keyword>
<feature type="transmembrane region" description="Helical" evidence="1">
    <location>
        <begin position="158"/>
        <end position="182"/>
    </location>
</feature>
<accession>A0A967AYS9</accession>
<sequence length="214" mass="22059">MGWLAWVGAGLMAGVAGLALRTWLRTGWYHLPTETGPVPPMRTLPVVLGVSVAGVVRHLGDVDAWRALPAYLVAVVIGTLLAYADLDVHRLPEPLVHPGFGAATLLLACAGRWSAWPVAVACAVAVLVVFLLAALAAPGGIGLGDVTLLGWTTLLLGWWGPVVALGGLIWGFLIGGLWALALVVTRRAALASHFAYGPALLLGALLSLLAAPAP</sequence>
<dbReference type="Gene3D" id="1.20.120.1220">
    <property type="match status" value="1"/>
</dbReference>
<dbReference type="Proteomes" id="UP000744769">
    <property type="component" value="Unassembled WGS sequence"/>
</dbReference>
<evidence type="ECO:0000256" key="1">
    <source>
        <dbReference type="SAM" id="Phobius"/>
    </source>
</evidence>
<gene>
    <name evidence="3" type="ORF">G9U51_07120</name>
</gene>
<dbReference type="GO" id="GO:0004190">
    <property type="term" value="F:aspartic-type endopeptidase activity"/>
    <property type="evidence" value="ECO:0007669"/>
    <property type="project" value="InterPro"/>
</dbReference>
<feature type="transmembrane region" description="Helical" evidence="1">
    <location>
        <begin position="194"/>
        <end position="213"/>
    </location>
</feature>
<dbReference type="GO" id="GO:0016020">
    <property type="term" value="C:membrane"/>
    <property type="evidence" value="ECO:0007669"/>
    <property type="project" value="InterPro"/>
</dbReference>
<organism evidence="3 4">
    <name type="scientific">Metallococcus carri</name>
    <dbReference type="NCBI Taxonomy" id="1656884"/>
    <lineage>
        <taxon>Bacteria</taxon>
        <taxon>Bacillati</taxon>
        <taxon>Actinomycetota</taxon>
        <taxon>Actinomycetes</taxon>
        <taxon>Micrococcales</taxon>
        <taxon>Dermacoccaceae</taxon>
        <taxon>Metallococcus</taxon>
    </lineage>
</organism>
<dbReference type="AlphaFoldDB" id="A0A967AYS9"/>
<evidence type="ECO:0000313" key="3">
    <source>
        <dbReference type="EMBL" id="NHN55551.1"/>
    </source>
</evidence>
<keyword evidence="4" id="KW-1185">Reference proteome</keyword>
<feature type="domain" description="Prepilin type IV endopeptidase peptidase" evidence="2">
    <location>
        <begin position="73"/>
        <end position="179"/>
    </location>
</feature>
<feature type="transmembrane region" description="Helical" evidence="1">
    <location>
        <begin position="118"/>
        <end position="138"/>
    </location>
</feature>
<evidence type="ECO:0000259" key="2">
    <source>
        <dbReference type="Pfam" id="PF01478"/>
    </source>
</evidence>
<feature type="transmembrane region" description="Helical" evidence="1">
    <location>
        <begin position="67"/>
        <end position="83"/>
    </location>
</feature>
<comment type="caution">
    <text evidence="3">The sequence shown here is derived from an EMBL/GenBank/DDBJ whole genome shotgun (WGS) entry which is preliminary data.</text>
</comment>
<protein>
    <submittedName>
        <fullName evidence="3">Prepilin peptidase</fullName>
    </submittedName>
</protein>
<reference evidence="3" key="1">
    <citation type="submission" date="2020-03" db="EMBL/GenBank/DDBJ databases">
        <title>Draft sequencing of Calidifontibacter sp. DB0510.</title>
        <authorList>
            <person name="Kim D.-U."/>
        </authorList>
    </citation>
    <scope>NUCLEOTIDE SEQUENCE</scope>
    <source>
        <strain evidence="3">DB0510</strain>
    </source>
</reference>
<dbReference type="InterPro" id="IPR000045">
    <property type="entry name" value="Prepilin_IV_endopep_pep"/>
</dbReference>
<dbReference type="EMBL" id="JAAOIV010000004">
    <property type="protein sequence ID" value="NHN55551.1"/>
    <property type="molecule type" value="Genomic_DNA"/>
</dbReference>